<protein>
    <submittedName>
        <fullName evidence="1">YolD-like family protein</fullName>
    </submittedName>
</protein>
<evidence type="ECO:0000313" key="2">
    <source>
        <dbReference type="Proteomes" id="UP001197626"/>
    </source>
</evidence>
<dbReference type="RefSeq" id="WP_229293360.1">
    <property type="nucleotide sequence ID" value="NZ_CP086654.1"/>
</dbReference>
<dbReference type="EMBL" id="CP086654">
    <property type="protein sequence ID" value="UEX90880.1"/>
    <property type="molecule type" value="Genomic_DNA"/>
</dbReference>
<dbReference type="PANTHER" id="PTHR40051:SF1">
    <property type="entry name" value="YOLD-LIKE FAMILY PROTEIN"/>
    <property type="match status" value="1"/>
</dbReference>
<reference evidence="1 2" key="1">
    <citation type="journal article" date="2022" name="Pathogens">
        <title>Staphylococcus ratti sp. nov. Isolated from a Lab Rat.</title>
        <authorList>
            <person name="Kovarovic V."/>
            <person name="Sedlacek I."/>
            <person name="Petras P."/>
            <person name="Kralova S."/>
            <person name="Maslanova I."/>
            <person name="Svec P."/>
            <person name="Neumann-Schaal M."/>
            <person name="Botka T."/>
            <person name="Gelbicova T."/>
            <person name="Stankova E."/>
            <person name="Doskar J."/>
            <person name="Pantucek R."/>
        </authorList>
    </citation>
    <scope>NUCLEOTIDE SEQUENCE [LARGE SCALE GENOMIC DNA]</scope>
    <source>
        <strain evidence="1 2">CCM 9025</strain>
    </source>
</reference>
<gene>
    <name evidence="1" type="ORF">LN051_04490</name>
</gene>
<accession>A0ABY3PF04</accession>
<keyword evidence="2" id="KW-1185">Reference proteome</keyword>
<dbReference type="Pfam" id="PF08863">
    <property type="entry name" value="YolD"/>
    <property type="match status" value="1"/>
</dbReference>
<dbReference type="PANTHER" id="PTHR40051">
    <property type="entry name" value="IG HYPOTHETICAL 15966"/>
    <property type="match status" value="1"/>
</dbReference>
<dbReference type="Proteomes" id="UP001197626">
    <property type="component" value="Chromosome"/>
</dbReference>
<name>A0ABY3PF04_9STAP</name>
<evidence type="ECO:0000313" key="1">
    <source>
        <dbReference type="EMBL" id="UEX90880.1"/>
    </source>
</evidence>
<proteinExistence type="predicted"/>
<sequence>MKKIINPDMPEIFAYEADYRKIPRKYLNSSIPKGRGSIKWQPFMSIPEQFENISEYIKAQNKIAMPSLDNDHLEFLNDQLSLKLNGNKRAEITYWKNGHIFSIKCYMKSVNKLEGILEVTNYSKNEFLAIDLKSIIEIN</sequence>
<dbReference type="InterPro" id="IPR014962">
    <property type="entry name" value="YolD"/>
</dbReference>
<organism evidence="1 2">
    <name type="scientific">Staphylococcus ratti</name>
    <dbReference type="NCBI Taxonomy" id="2892440"/>
    <lineage>
        <taxon>Bacteria</taxon>
        <taxon>Bacillati</taxon>
        <taxon>Bacillota</taxon>
        <taxon>Bacilli</taxon>
        <taxon>Bacillales</taxon>
        <taxon>Staphylococcaceae</taxon>
        <taxon>Staphylococcus</taxon>
    </lineage>
</organism>